<dbReference type="Proteomes" id="UP000325440">
    <property type="component" value="Unassembled WGS sequence"/>
</dbReference>
<accession>A0A5E4MCH8</accession>
<organism evidence="1 2">
    <name type="scientific">Cinara cedri</name>
    <dbReference type="NCBI Taxonomy" id="506608"/>
    <lineage>
        <taxon>Eukaryota</taxon>
        <taxon>Metazoa</taxon>
        <taxon>Ecdysozoa</taxon>
        <taxon>Arthropoda</taxon>
        <taxon>Hexapoda</taxon>
        <taxon>Insecta</taxon>
        <taxon>Pterygota</taxon>
        <taxon>Neoptera</taxon>
        <taxon>Paraneoptera</taxon>
        <taxon>Hemiptera</taxon>
        <taxon>Sternorrhyncha</taxon>
        <taxon>Aphidomorpha</taxon>
        <taxon>Aphidoidea</taxon>
        <taxon>Aphididae</taxon>
        <taxon>Lachninae</taxon>
        <taxon>Cinara</taxon>
    </lineage>
</organism>
<keyword evidence="2" id="KW-1185">Reference proteome</keyword>
<reference evidence="1 2" key="1">
    <citation type="submission" date="2019-08" db="EMBL/GenBank/DDBJ databases">
        <authorList>
            <person name="Alioto T."/>
            <person name="Alioto T."/>
            <person name="Gomez Garrido J."/>
        </authorList>
    </citation>
    <scope>NUCLEOTIDE SEQUENCE [LARGE SCALE GENOMIC DNA]</scope>
</reference>
<gene>
    <name evidence="1" type="ORF">CINCED_3A018565</name>
</gene>
<sequence length="74" mass="8661">MTGRLIFSRSIGKRENGRRLSLSETNDLVCPIQHNITYFHDPVIDIVLTKCLFNYIVDSIGYDDILFEEPEEIW</sequence>
<dbReference type="EMBL" id="CABPRJ010000054">
    <property type="protein sequence ID" value="VVC26952.1"/>
    <property type="molecule type" value="Genomic_DNA"/>
</dbReference>
<dbReference type="AlphaFoldDB" id="A0A5E4MCH8"/>
<protein>
    <submittedName>
        <fullName evidence="1">Uncharacterized protein</fullName>
    </submittedName>
</protein>
<proteinExistence type="predicted"/>
<evidence type="ECO:0000313" key="1">
    <source>
        <dbReference type="EMBL" id="VVC26952.1"/>
    </source>
</evidence>
<evidence type="ECO:0000313" key="2">
    <source>
        <dbReference type="Proteomes" id="UP000325440"/>
    </source>
</evidence>
<name>A0A5E4MCH8_9HEMI</name>
<dbReference type="OrthoDB" id="6606864at2759"/>